<protein>
    <submittedName>
        <fullName evidence="2">Uncharacterized protein</fullName>
    </submittedName>
</protein>
<reference evidence="2" key="2">
    <citation type="submission" date="2020-02" db="EMBL/GenBank/DDBJ databases">
        <title>Using affinity propagation clustering for identifying bacterial clades and subclades with whole-genome sequences of Francisella tularensis.</title>
        <authorList>
            <person name="Homeier-Bachmann T."/>
            <person name="Abdel-Glil M.Y."/>
            <person name="Hackbart A."/>
            <person name="Hotzel H."/>
            <person name="Tomaso H."/>
        </authorList>
    </citation>
    <scope>NUCLEOTIDE SEQUENCE</scope>
    <source>
        <strain evidence="2">15T0085</strain>
    </source>
</reference>
<proteinExistence type="inferred from homology"/>
<dbReference type="KEGG" id="ftz:CH68_1221"/>
<dbReference type="InterPro" id="IPR011008">
    <property type="entry name" value="Dimeric_a/b-barrel"/>
</dbReference>
<dbReference type="Gene3D" id="3.30.70.1060">
    <property type="entry name" value="Dimeric alpha+beta barrel"/>
    <property type="match status" value="1"/>
</dbReference>
<sequence>MQIHIIDIHYLATQEEIAKVRPLHRDFLDIGYNKGIFIASGPKTSKTGGIIIARGDIQEIKEFIKDDPFHTNKVAEYHFTSFDAVKHIPELANS</sequence>
<reference evidence="2" key="1">
    <citation type="submission" date="2019-08" db="EMBL/GenBank/DDBJ databases">
        <authorList>
            <person name="Busch A."/>
        </authorList>
    </citation>
    <scope>NUCLEOTIDE SEQUENCE</scope>
    <source>
        <strain evidence="2">15T0085</strain>
    </source>
</reference>
<dbReference type="SUPFAM" id="SSF54909">
    <property type="entry name" value="Dimeric alpha+beta barrel"/>
    <property type="match status" value="1"/>
</dbReference>
<evidence type="ECO:0000256" key="1">
    <source>
        <dbReference type="ARBA" id="ARBA00007689"/>
    </source>
</evidence>
<dbReference type="Pfam" id="PF03795">
    <property type="entry name" value="YCII"/>
    <property type="match status" value="1"/>
</dbReference>
<dbReference type="GeneID" id="75264925"/>
<evidence type="ECO:0000313" key="2">
    <source>
        <dbReference type="EMBL" id="NDS68548.1"/>
    </source>
</evidence>
<dbReference type="RefSeq" id="WP_003018210.1">
    <property type="nucleotide sequence ID" value="NZ_AP023459.1"/>
</dbReference>
<dbReference type="HOGENOM" id="CLU_110355_6_1_6"/>
<accession>A0A0B3VP43</accession>
<dbReference type="PANTHER" id="PTHR37828:SF1">
    <property type="entry name" value="YCII-RELATED DOMAIN-CONTAINING PROTEIN"/>
    <property type="match status" value="1"/>
</dbReference>
<dbReference type="eggNOG" id="COG2350">
    <property type="taxonomic scope" value="Bacteria"/>
</dbReference>
<dbReference type="KEGG" id="ftc:DA46_1654"/>
<dbReference type="EMBL" id="JAAGJP010000034">
    <property type="protein sequence ID" value="NDS68548.1"/>
    <property type="molecule type" value="Genomic_DNA"/>
</dbReference>
<gene>
    <name evidence="2" type="ORF">FWI86_05735</name>
</gene>
<dbReference type="AlphaFoldDB" id="A0A0B3VP43"/>
<dbReference type="InterPro" id="IPR005545">
    <property type="entry name" value="YCII"/>
</dbReference>
<comment type="similarity">
    <text evidence="1">Belongs to the YciI family.</text>
</comment>
<comment type="caution">
    <text evidence="2">The sequence shown here is derived from an EMBL/GenBank/DDBJ whole genome shotgun (WGS) entry which is preliminary data.</text>
</comment>
<dbReference type="KEGG" id="ftv:CH67_1490"/>
<name>A0A0B3VP43_FRATU</name>
<dbReference type="PANTHER" id="PTHR37828">
    <property type="entry name" value="GSR2449 PROTEIN"/>
    <property type="match status" value="1"/>
</dbReference>
<organism evidence="2">
    <name type="scientific">Francisella tularensis subsp. holarctica</name>
    <dbReference type="NCBI Taxonomy" id="119857"/>
    <lineage>
        <taxon>Bacteria</taxon>
        <taxon>Pseudomonadati</taxon>
        <taxon>Pseudomonadota</taxon>
        <taxon>Gammaproteobacteria</taxon>
        <taxon>Thiotrichales</taxon>
        <taxon>Francisellaceae</taxon>
        <taxon>Francisella</taxon>
    </lineage>
</organism>